<dbReference type="AlphaFoldDB" id="A0ABD3HLS3"/>
<gene>
    <name evidence="2" type="ORF">R1sor_005512</name>
</gene>
<evidence type="ECO:0000313" key="2">
    <source>
        <dbReference type="EMBL" id="KAL3691861.1"/>
    </source>
</evidence>
<feature type="compositionally biased region" description="Polar residues" evidence="1">
    <location>
        <begin position="198"/>
        <end position="208"/>
    </location>
</feature>
<name>A0ABD3HLS3_9MARC</name>
<dbReference type="EMBL" id="JBJQOH010000003">
    <property type="protein sequence ID" value="KAL3691861.1"/>
    <property type="molecule type" value="Genomic_DNA"/>
</dbReference>
<comment type="caution">
    <text evidence="2">The sequence shown here is derived from an EMBL/GenBank/DDBJ whole genome shotgun (WGS) entry which is preliminary data.</text>
</comment>
<protein>
    <submittedName>
        <fullName evidence="2">Uncharacterized protein</fullName>
    </submittedName>
</protein>
<feature type="compositionally biased region" description="Polar residues" evidence="1">
    <location>
        <begin position="218"/>
        <end position="228"/>
    </location>
</feature>
<evidence type="ECO:0000256" key="1">
    <source>
        <dbReference type="SAM" id="MobiDB-lite"/>
    </source>
</evidence>
<keyword evidence="3" id="KW-1185">Reference proteome</keyword>
<evidence type="ECO:0000313" key="3">
    <source>
        <dbReference type="Proteomes" id="UP001633002"/>
    </source>
</evidence>
<sequence length="518" mass="58858">MTTSEHCFLCVICCHLNVYSQKDTTFRILSAKYIKMVVEIIGLDGGATVVGWQELERAFGAKHSEDDEFKASKIMHKQLLPYNPDDFLHVVVEKNANKELVSRKDYEEVQYYREATPYGPTYYLMSIIVELFWCNSRGPQYLTPMVYAYLLRTKYPEPIVDINRIRELCKLKDLDDLPEADIVTTAPTQGKKGLQHLRPNQNRRNTVQLPPAKRPKVHTTTSRSTANVDTAARTAETGSQPPRASQARGSVAPSTSPQQVTGSSSSDPYGSIPSIEDFCAIMSTDIQELLATKVTVFCSHSRSPCCRRNMMLCVRITSVKVMELQVMIETITKKIKELQEQNTTNVDEVKADNDRLIVKLQAFKFANDSRCIRIQELQMYVDASNNKWNISSKALLEKEAVLQTIIVAQSLSKGELHELHHLWISVGAMERLKVRLNWRVSFLCSSWRSQMSFSNSLCIVTASLNDYKHTLDKEVEAHTVTQFQIETLQDDLNSIQFKLESAEKARTTTRQELANTRA</sequence>
<feature type="region of interest" description="Disordered" evidence="1">
    <location>
        <begin position="184"/>
        <end position="269"/>
    </location>
</feature>
<organism evidence="2 3">
    <name type="scientific">Riccia sorocarpa</name>
    <dbReference type="NCBI Taxonomy" id="122646"/>
    <lineage>
        <taxon>Eukaryota</taxon>
        <taxon>Viridiplantae</taxon>
        <taxon>Streptophyta</taxon>
        <taxon>Embryophyta</taxon>
        <taxon>Marchantiophyta</taxon>
        <taxon>Marchantiopsida</taxon>
        <taxon>Marchantiidae</taxon>
        <taxon>Marchantiales</taxon>
        <taxon>Ricciaceae</taxon>
        <taxon>Riccia</taxon>
    </lineage>
</organism>
<feature type="compositionally biased region" description="Polar residues" evidence="1">
    <location>
        <begin position="252"/>
        <end position="261"/>
    </location>
</feature>
<proteinExistence type="predicted"/>
<reference evidence="2 3" key="1">
    <citation type="submission" date="2024-09" db="EMBL/GenBank/DDBJ databases">
        <title>Chromosome-scale assembly of Riccia sorocarpa.</title>
        <authorList>
            <person name="Paukszto L."/>
        </authorList>
    </citation>
    <scope>NUCLEOTIDE SEQUENCE [LARGE SCALE GENOMIC DNA]</scope>
    <source>
        <strain evidence="2">LP-2024</strain>
        <tissue evidence="2">Aerial parts of the thallus</tissue>
    </source>
</reference>
<accession>A0ABD3HLS3</accession>
<dbReference type="Proteomes" id="UP001633002">
    <property type="component" value="Unassembled WGS sequence"/>
</dbReference>